<gene>
    <name evidence="3" type="ORF">BC938DRAFT_471553</name>
</gene>
<organism evidence="3 4">
    <name type="scientific">Jimgerdemannia flammicorona</name>
    <dbReference type="NCBI Taxonomy" id="994334"/>
    <lineage>
        <taxon>Eukaryota</taxon>
        <taxon>Fungi</taxon>
        <taxon>Fungi incertae sedis</taxon>
        <taxon>Mucoromycota</taxon>
        <taxon>Mucoromycotina</taxon>
        <taxon>Endogonomycetes</taxon>
        <taxon>Endogonales</taxon>
        <taxon>Endogonaceae</taxon>
        <taxon>Jimgerdemannia</taxon>
    </lineage>
</organism>
<reference evidence="3 4" key="1">
    <citation type="journal article" date="2018" name="New Phytol.">
        <title>Phylogenomics of Endogonaceae and evolution of mycorrhizas within Mucoromycota.</title>
        <authorList>
            <person name="Chang Y."/>
            <person name="Desiro A."/>
            <person name="Na H."/>
            <person name="Sandor L."/>
            <person name="Lipzen A."/>
            <person name="Clum A."/>
            <person name="Barry K."/>
            <person name="Grigoriev I.V."/>
            <person name="Martin F.M."/>
            <person name="Stajich J.E."/>
            <person name="Smith M.E."/>
            <person name="Bonito G."/>
            <person name="Spatafora J.W."/>
        </authorList>
    </citation>
    <scope>NUCLEOTIDE SEQUENCE [LARGE SCALE GENOMIC DNA]</scope>
    <source>
        <strain evidence="3 4">AD002</strain>
    </source>
</reference>
<dbReference type="Proteomes" id="UP000274822">
    <property type="component" value="Unassembled WGS sequence"/>
</dbReference>
<dbReference type="Pfam" id="PF05347">
    <property type="entry name" value="Complex1_LYR"/>
    <property type="match status" value="1"/>
</dbReference>
<accession>A0A433Q7V8</accession>
<proteinExistence type="predicted"/>
<evidence type="ECO:0000259" key="2">
    <source>
        <dbReference type="Pfam" id="PF05347"/>
    </source>
</evidence>
<comment type="caution">
    <text evidence="3">The sequence shown here is derived from an EMBL/GenBank/DDBJ whole genome shotgun (WGS) entry which is preliminary data.</text>
</comment>
<evidence type="ECO:0000256" key="1">
    <source>
        <dbReference type="SAM" id="MobiDB-lite"/>
    </source>
</evidence>
<protein>
    <recommendedName>
        <fullName evidence="2">Complex 1 LYR protein domain-containing protein</fullName>
    </recommendedName>
</protein>
<feature type="region of interest" description="Disordered" evidence="1">
    <location>
        <begin position="88"/>
        <end position="124"/>
    </location>
</feature>
<keyword evidence="4" id="KW-1185">Reference proteome</keyword>
<sequence>MPYDRARTLSLYKQLLKVGKQMPSRTRQTYLLTRIRSNFRRNAAAPEDEYELLATAGESMLETLQVRLIQQRHLTALQSTNVLIPVDLDSSPERKAKSRGAIPSRFMRGPTPSWLRGKEEDAGR</sequence>
<evidence type="ECO:0000313" key="3">
    <source>
        <dbReference type="EMBL" id="RUS25857.1"/>
    </source>
</evidence>
<dbReference type="EMBL" id="RBNJ01011820">
    <property type="protein sequence ID" value="RUS25857.1"/>
    <property type="molecule type" value="Genomic_DNA"/>
</dbReference>
<dbReference type="InterPro" id="IPR008011">
    <property type="entry name" value="Complex1_LYR_dom"/>
</dbReference>
<feature type="domain" description="Complex 1 LYR protein" evidence="2">
    <location>
        <begin position="7"/>
        <end position="44"/>
    </location>
</feature>
<name>A0A433Q7V8_9FUNG</name>
<dbReference type="AlphaFoldDB" id="A0A433Q7V8"/>
<evidence type="ECO:0000313" key="4">
    <source>
        <dbReference type="Proteomes" id="UP000274822"/>
    </source>
</evidence>